<protein>
    <recommendedName>
        <fullName evidence="1">YqaJ viral recombinase domain-containing protein</fullName>
    </recommendedName>
</protein>
<dbReference type="Pfam" id="PF09588">
    <property type="entry name" value="YqaJ"/>
    <property type="match status" value="1"/>
</dbReference>
<dbReference type="InterPro" id="IPR019080">
    <property type="entry name" value="YqaJ_viral_recombinase"/>
</dbReference>
<dbReference type="Proteomes" id="UP001217089">
    <property type="component" value="Unassembled WGS sequence"/>
</dbReference>
<feature type="domain" description="YqaJ viral recombinase" evidence="1">
    <location>
        <begin position="238"/>
        <end position="384"/>
    </location>
</feature>
<evidence type="ECO:0000313" key="2">
    <source>
        <dbReference type="EMBL" id="KAJ8301229.1"/>
    </source>
</evidence>
<dbReference type="InterPro" id="IPR051703">
    <property type="entry name" value="NF-kappa-B_Signaling_Reg"/>
</dbReference>
<dbReference type="SUPFAM" id="SSF52980">
    <property type="entry name" value="Restriction endonuclease-like"/>
    <property type="match status" value="1"/>
</dbReference>
<evidence type="ECO:0000313" key="3">
    <source>
        <dbReference type="Proteomes" id="UP001217089"/>
    </source>
</evidence>
<dbReference type="Gene3D" id="3.90.320.10">
    <property type="match status" value="1"/>
</dbReference>
<name>A0ABQ9E9V6_TEGGR</name>
<organism evidence="2 3">
    <name type="scientific">Tegillarca granosa</name>
    <name type="common">Malaysian cockle</name>
    <name type="synonym">Anadara granosa</name>
    <dbReference type="NCBI Taxonomy" id="220873"/>
    <lineage>
        <taxon>Eukaryota</taxon>
        <taxon>Metazoa</taxon>
        <taxon>Spiralia</taxon>
        <taxon>Lophotrochozoa</taxon>
        <taxon>Mollusca</taxon>
        <taxon>Bivalvia</taxon>
        <taxon>Autobranchia</taxon>
        <taxon>Pteriomorphia</taxon>
        <taxon>Arcoida</taxon>
        <taxon>Arcoidea</taxon>
        <taxon>Arcidae</taxon>
        <taxon>Tegillarca</taxon>
    </lineage>
</organism>
<gene>
    <name evidence="2" type="ORF">KUTeg_020216</name>
</gene>
<keyword evidence="3" id="KW-1185">Reference proteome</keyword>
<dbReference type="EMBL" id="JARBDR010000918">
    <property type="protein sequence ID" value="KAJ8301229.1"/>
    <property type="molecule type" value="Genomic_DNA"/>
</dbReference>
<dbReference type="PANTHER" id="PTHR46609:SF8">
    <property type="entry name" value="YQAJ VIRAL RECOMBINASE DOMAIN-CONTAINING PROTEIN"/>
    <property type="match status" value="1"/>
</dbReference>
<dbReference type="InterPro" id="IPR011335">
    <property type="entry name" value="Restrct_endonuc-II-like"/>
</dbReference>
<dbReference type="InterPro" id="IPR011604">
    <property type="entry name" value="PDDEXK-like_dom_sf"/>
</dbReference>
<reference evidence="2 3" key="1">
    <citation type="submission" date="2022-12" db="EMBL/GenBank/DDBJ databases">
        <title>Chromosome-level genome of Tegillarca granosa.</title>
        <authorList>
            <person name="Kim J."/>
        </authorList>
    </citation>
    <scope>NUCLEOTIDE SEQUENCE [LARGE SCALE GENOMIC DNA]</scope>
    <source>
        <strain evidence="2">Teg-2019</strain>
        <tissue evidence="2">Adductor muscle</tissue>
    </source>
</reference>
<evidence type="ECO:0000259" key="1">
    <source>
        <dbReference type="Pfam" id="PF09588"/>
    </source>
</evidence>
<dbReference type="PANTHER" id="PTHR46609">
    <property type="entry name" value="EXONUCLEASE, PHAGE-TYPE/RECB, C-TERMINAL DOMAIN-CONTAINING PROTEIN"/>
    <property type="match status" value="1"/>
</dbReference>
<accession>A0ABQ9E9V6</accession>
<comment type="caution">
    <text evidence="2">The sequence shown here is derived from an EMBL/GenBank/DDBJ whole genome shotgun (WGS) entry which is preliminary data.</text>
</comment>
<sequence>MNFAVPFRKVTQSNAAPLPAVEIEPGIIRYLLEKVAQDVTEDKTYKLCFDGKKINSSTSSNLGDVDLFGFEQEPTLSQRKHRLQNEAIICQKASRTFEGLAPDQDINFLLPSVSVNIVSKMVSIIKLLGYRLKDLRTLKASKSATLAKFKEIAGTNWEKKSKLCMVISAISTQIYDIDVLIQFCSWSAIAILNDVRDYYSLDRIVTLKDQGNYQHLNEIKDHEFQENEFRHLKQRSDQWFNAREKSVVTGCTLNAALGLDTLKKQEHFDFVKFGKQKTSPSPKLQEKMDHGFSNEINAVATIVSKVIPVLFPSLSFSEEGCVKINRIGNHMIISPDGSLFDISSKATKVAVEIKCPFPPTPGSYKVPVFYIIPLYYVPQILSEMFALETDTLLFACYSRESTAITQAKFSQELWGIMEDEVQSLYGPNASRPTRKSK</sequence>
<proteinExistence type="predicted"/>